<keyword evidence="1" id="KW-0472">Membrane</keyword>
<gene>
    <name evidence="2" type="ORF">QF092_17855</name>
</gene>
<accession>A0ABY8Q5G3</accession>
<evidence type="ECO:0000313" key="2">
    <source>
        <dbReference type="EMBL" id="WGV16089.1"/>
    </source>
</evidence>
<protein>
    <submittedName>
        <fullName evidence="2">Uncharacterized protein</fullName>
    </submittedName>
</protein>
<keyword evidence="1" id="KW-0812">Transmembrane</keyword>
<reference evidence="2 3" key="1">
    <citation type="submission" date="2023-04" db="EMBL/GenBank/DDBJ databases">
        <title>YMD61, complete Genome.</title>
        <authorList>
            <person name="Zhang J."/>
        </authorList>
    </citation>
    <scope>NUCLEOTIDE SEQUENCE [LARGE SCALE GENOMIC DNA]</scope>
    <source>
        <strain evidence="2 3">YMD61</strain>
    </source>
</reference>
<dbReference type="Proteomes" id="UP001230978">
    <property type="component" value="Chromosome"/>
</dbReference>
<keyword evidence="3" id="KW-1185">Reference proteome</keyword>
<dbReference type="RefSeq" id="WP_281466089.1">
    <property type="nucleotide sequence ID" value="NZ_CP124535.1"/>
</dbReference>
<proteinExistence type="predicted"/>
<feature type="transmembrane region" description="Helical" evidence="1">
    <location>
        <begin position="47"/>
        <end position="65"/>
    </location>
</feature>
<name>A0ABY8Q5G3_9RHOB</name>
<evidence type="ECO:0000256" key="1">
    <source>
        <dbReference type="SAM" id="Phobius"/>
    </source>
</evidence>
<sequence length="69" mass="7415">MTPPLALPDPPDACPAAIDFTADRARRSPSLPKPRPATRKAPPVEDLALMLVVVGFVIWSIAFAYRMAG</sequence>
<organism evidence="2 3">
    <name type="scientific">Fuscovulum ytuae</name>
    <dbReference type="NCBI Taxonomy" id="3042299"/>
    <lineage>
        <taxon>Bacteria</taxon>
        <taxon>Pseudomonadati</taxon>
        <taxon>Pseudomonadota</taxon>
        <taxon>Alphaproteobacteria</taxon>
        <taxon>Rhodobacterales</taxon>
        <taxon>Paracoccaceae</taxon>
        <taxon>Fuscovulum</taxon>
    </lineage>
</organism>
<evidence type="ECO:0000313" key="3">
    <source>
        <dbReference type="Proteomes" id="UP001230978"/>
    </source>
</evidence>
<dbReference type="EMBL" id="CP124535">
    <property type="protein sequence ID" value="WGV16089.1"/>
    <property type="molecule type" value="Genomic_DNA"/>
</dbReference>
<keyword evidence="1" id="KW-1133">Transmembrane helix</keyword>